<dbReference type="Gene3D" id="3.40.30.10">
    <property type="entry name" value="Glutaredoxin"/>
    <property type="match status" value="1"/>
</dbReference>
<organism evidence="2 3">
    <name type="scientific">Vulcanimicrobium alpinum</name>
    <dbReference type="NCBI Taxonomy" id="3016050"/>
    <lineage>
        <taxon>Bacteria</taxon>
        <taxon>Bacillati</taxon>
        <taxon>Vulcanimicrobiota</taxon>
        <taxon>Vulcanimicrobiia</taxon>
        <taxon>Vulcanimicrobiales</taxon>
        <taxon>Vulcanimicrobiaceae</taxon>
        <taxon>Vulcanimicrobium</taxon>
    </lineage>
</organism>
<dbReference type="EMBL" id="AP025523">
    <property type="protein sequence ID" value="BDE07039.1"/>
    <property type="molecule type" value="Genomic_DNA"/>
</dbReference>
<protein>
    <recommendedName>
        <fullName evidence="1">Thioredoxin domain-containing protein</fullName>
    </recommendedName>
</protein>
<dbReference type="InterPro" id="IPR013740">
    <property type="entry name" value="Redoxin"/>
</dbReference>
<dbReference type="Proteomes" id="UP001317532">
    <property type="component" value="Chromosome"/>
</dbReference>
<dbReference type="AlphaFoldDB" id="A0AAN1XX95"/>
<dbReference type="PANTHER" id="PTHR42852:SF13">
    <property type="entry name" value="PROTEIN DIPZ"/>
    <property type="match status" value="1"/>
</dbReference>
<feature type="domain" description="Thioredoxin" evidence="1">
    <location>
        <begin position="38"/>
        <end position="177"/>
    </location>
</feature>
<dbReference type="KEGG" id="vab:WPS_23150"/>
<dbReference type="Pfam" id="PF08534">
    <property type="entry name" value="Redoxin"/>
    <property type="match status" value="1"/>
</dbReference>
<sequence length="177" mass="18881">MRRGNFPPFAGVVSGVRFLPIAAAAALAFIPLTALAVPQKGQPAPAFALKSPDGKPVTLASVKGKPVYLNFYASWCGPCNAEAPSIKRLRAKYAPRGLQVLGIDELDAPGQAVAFQKKYDNPYGVVAVDESGEVGKTYGAIAMPVHVFINRRGVVRTYRLGEMNPVEIETAIKDALK</sequence>
<dbReference type="PANTHER" id="PTHR42852">
    <property type="entry name" value="THIOL:DISULFIDE INTERCHANGE PROTEIN DSBE"/>
    <property type="match status" value="1"/>
</dbReference>
<dbReference type="CDD" id="cd02966">
    <property type="entry name" value="TlpA_like_family"/>
    <property type="match status" value="1"/>
</dbReference>
<name>A0AAN1XX95_UNVUL</name>
<reference evidence="2 3" key="1">
    <citation type="journal article" date="2022" name="ISME Commun">
        <title>Vulcanimicrobium alpinus gen. nov. sp. nov., the first cultivated representative of the candidate phylum 'Eremiobacterota', is a metabolically versatile aerobic anoxygenic phototroph.</title>
        <authorList>
            <person name="Yabe S."/>
            <person name="Muto K."/>
            <person name="Abe K."/>
            <person name="Yokota A."/>
            <person name="Staudigel H."/>
            <person name="Tebo B.M."/>
        </authorList>
    </citation>
    <scope>NUCLEOTIDE SEQUENCE [LARGE SCALE GENOMIC DNA]</scope>
    <source>
        <strain evidence="2 3">WC8-2</strain>
    </source>
</reference>
<dbReference type="PROSITE" id="PS51352">
    <property type="entry name" value="THIOREDOXIN_2"/>
    <property type="match status" value="1"/>
</dbReference>
<keyword evidence="3" id="KW-1185">Reference proteome</keyword>
<proteinExistence type="predicted"/>
<dbReference type="SUPFAM" id="SSF52833">
    <property type="entry name" value="Thioredoxin-like"/>
    <property type="match status" value="1"/>
</dbReference>
<evidence type="ECO:0000313" key="2">
    <source>
        <dbReference type="EMBL" id="BDE07039.1"/>
    </source>
</evidence>
<dbReference type="InterPro" id="IPR013766">
    <property type="entry name" value="Thioredoxin_domain"/>
</dbReference>
<evidence type="ECO:0000313" key="3">
    <source>
        <dbReference type="Proteomes" id="UP001317532"/>
    </source>
</evidence>
<dbReference type="InterPro" id="IPR050553">
    <property type="entry name" value="Thioredoxin_ResA/DsbE_sf"/>
</dbReference>
<dbReference type="GO" id="GO:0016491">
    <property type="term" value="F:oxidoreductase activity"/>
    <property type="evidence" value="ECO:0007669"/>
    <property type="project" value="InterPro"/>
</dbReference>
<gene>
    <name evidence="2" type="ORF">WPS_23150</name>
</gene>
<dbReference type="InterPro" id="IPR036249">
    <property type="entry name" value="Thioredoxin-like_sf"/>
</dbReference>
<evidence type="ECO:0000259" key="1">
    <source>
        <dbReference type="PROSITE" id="PS51352"/>
    </source>
</evidence>
<accession>A0AAN1XX95</accession>